<evidence type="ECO:0000259" key="4">
    <source>
        <dbReference type="PROSITE" id="PS50932"/>
    </source>
</evidence>
<dbReference type="PROSITE" id="PS00356">
    <property type="entry name" value="HTH_LACI_1"/>
    <property type="match status" value="1"/>
</dbReference>
<sequence>MAQNTASDKKPTINDVARLANVSKKTVSRVLNKSPLTTEVTRARVEKVIDELGFVPNPQARALALRRNFFIVLFHDNPNAQTVLNFQKGVLDRIKTSDLALVVRPVDRHSPDMLDDIAHFLDQQRPLAALVLPPISEDDRIAELLRAKNVEYARIGSAQLDDLPHSVFSNDREAVKAACSELIRAGHKAIALIKGPAGFRSAAEREQGFREAMAAAGLPVEEHFVVEGTYRLNSGYVAAQKLLAGDNPPTAIFASNDEMAAGALHAARERGINVPEDLSLVGFDDSPTASHLWPPLSTVRWPIMEMGRMAAQKVAQRYLPDGTDTDLDDAQLSSEFISRKSIAPPRHLQ</sequence>
<dbReference type="GO" id="GO:0003677">
    <property type="term" value="F:DNA binding"/>
    <property type="evidence" value="ECO:0007669"/>
    <property type="project" value="UniProtKB-KW"/>
</dbReference>
<accession>A0ABV8RE98</accession>
<feature type="domain" description="HTH lacI-type" evidence="4">
    <location>
        <begin position="11"/>
        <end position="65"/>
    </location>
</feature>
<comment type="caution">
    <text evidence="5">The sequence shown here is derived from an EMBL/GenBank/DDBJ whole genome shotgun (WGS) entry which is preliminary data.</text>
</comment>
<organism evidence="5 6">
    <name type="scientific">Sphingorhabdus arenilitoris</name>
    <dbReference type="NCBI Taxonomy" id="1490041"/>
    <lineage>
        <taxon>Bacteria</taxon>
        <taxon>Pseudomonadati</taxon>
        <taxon>Pseudomonadota</taxon>
        <taxon>Alphaproteobacteria</taxon>
        <taxon>Sphingomonadales</taxon>
        <taxon>Sphingomonadaceae</taxon>
        <taxon>Sphingorhabdus</taxon>
    </lineage>
</organism>
<evidence type="ECO:0000256" key="3">
    <source>
        <dbReference type="ARBA" id="ARBA00023163"/>
    </source>
</evidence>
<name>A0ABV8RE98_9SPHN</name>
<evidence type="ECO:0000256" key="2">
    <source>
        <dbReference type="ARBA" id="ARBA00023125"/>
    </source>
</evidence>
<dbReference type="InterPro" id="IPR046335">
    <property type="entry name" value="LacI/GalR-like_sensor"/>
</dbReference>
<dbReference type="PROSITE" id="PS50932">
    <property type="entry name" value="HTH_LACI_2"/>
    <property type="match status" value="1"/>
</dbReference>
<evidence type="ECO:0000313" key="5">
    <source>
        <dbReference type="EMBL" id="MFC4291533.1"/>
    </source>
</evidence>
<keyword evidence="6" id="KW-1185">Reference proteome</keyword>
<dbReference type="Proteomes" id="UP001595887">
    <property type="component" value="Unassembled WGS sequence"/>
</dbReference>
<keyword evidence="3" id="KW-0804">Transcription</keyword>
<dbReference type="EMBL" id="JBHSDH010000012">
    <property type="protein sequence ID" value="MFC4291533.1"/>
    <property type="molecule type" value="Genomic_DNA"/>
</dbReference>
<dbReference type="InterPro" id="IPR000843">
    <property type="entry name" value="HTH_LacI"/>
</dbReference>
<dbReference type="SUPFAM" id="SSF53822">
    <property type="entry name" value="Periplasmic binding protein-like I"/>
    <property type="match status" value="1"/>
</dbReference>
<evidence type="ECO:0000256" key="1">
    <source>
        <dbReference type="ARBA" id="ARBA00023015"/>
    </source>
</evidence>
<dbReference type="InterPro" id="IPR010982">
    <property type="entry name" value="Lambda_DNA-bd_dom_sf"/>
</dbReference>
<keyword evidence="1" id="KW-0805">Transcription regulation</keyword>
<dbReference type="Pfam" id="PF00356">
    <property type="entry name" value="LacI"/>
    <property type="match status" value="1"/>
</dbReference>
<gene>
    <name evidence="5" type="ORF">ACFOWX_03800</name>
</gene>
<dbReference type="Pfam" id="PF13377">
    <property type="entry name" value="Peripla_BP_3"/>
    <property type="match status" value="1"/>
</dbReference>
<dbReference type="Gene3D" id="1.10.260.40">
    <property type="entry name" value="lambda repressor-like DNA-binding domains"/>
    <property type="match status" value="1"/>
</dbReference>
<dbReference type="CDD" id="cd01392">
    <property type="entry name" value="HTH_LacI"/>
    <property type="match status" value="1"/>
</dbReference>
<dbReference type="PRINTS" id="PR00036">
    <property type="entry name" value="HTHLACI"/>
</dbReference>
<dbReference type="InterPro" id="IPR028082">
    <property type="entry name" value="Peripla_BP_I"/>
</dbReference>
<proteinExistence type="predicted"/>
<protein>
    <submittedName>
        <fullName evidence="5">LacI family DNA-binding transcriptional regulator</fullName>
    </submittedName>
</protein>
<keyword evidence="2 5" id="KW-0238">DNA-binding</keyword>
<dbReference type="PANTHER" id="PTHR30146:SF153">
    <property type="entry name" value="LACTOSE OPERON REPRESSOR"/>
    <property type="match status" value="1"/>
</dbReference>
<dbReference type="Gene3D" id="3.40.50.2300">
    <property type="match status" value="2"/>
</dbReference>
<reference evidence="6" key="1">
    <citation type="journal article" date="2019" name="Int. J. Syst. Evol. Microbiol.">
        <title>The Global Catalogue of Microorganisms (GCM) 10K type strain sequencing project: providing services to taxonomists for standard genome sequencing and annotation.</title>
        <authorList>
            <consortium name="The Broad Institute Genomics Platform"/>
            <consortium name="The Broad Institute Genome Sequencing Center for Infectious Disease"/>
            <person name="Wu L."/>
            <person name="Ma J."/>
        </authorList>
    </citation>
    <scope>NUCLEOTIDE SEQUENCE [LARGE SCALE GENOMIC DNA]</scope>
    <source>
        <strain evidence="6">CECT 8531</strain>
    </source>
</reference>
<evidence type="ECO:0000313" key="6">
    <source>
        <dbReference type="Proteomes" id="UP001595887"/>
    </source>
</evidence>
<dbReference type="RefSeq" id="WP_381421459.1">
    <property type="nucleotide sequence ID" value="NZ_JBHSDH010000012.1"/>
</dbReference>
<dbReference type="SUPFAM" id="SSF47413">
    <property type="entry name" value="lambda repressor-like DNA-binding domains"/>
    <property type="match status" value="1"/>
</dbReference>
<dbReference type="SMART" id="SM00354">
    <property type="entry name" value="HTH_LACI"/>
    <property type="match status" value="1"/>
</dbReference>
<dbReference type="PANTHER" id="PTHR30146">
    <property type="entry name" value="LACI-RELATED TRANSCRIPTIONAL REPRESSOR"/>
    <property type="match status" value="1"/>
</dbReference>
<dbReference type="CDD" id="cd01545">
    <property type="entry name" value="PBP1_SalR"/>
    <property type="match status" value="1"/>
</dbReference>